<comment type="caution">
    <text evidence="3">The sequence shown here is derived from an EMBL/GenBank/DDBJ whole genome shotgun (WGS) entry which is preliminary data.</text>
</comment>
<dbReference type="EMBL" id="PKUR01000002">
    <property type="protein sequence ID" value="PLW86548.1"/>
    <property type="molecule type" value="Genomic_DNA"/>
</dbReference>
<reference evidence="3 4" key="1">
    <citation type="submission" date="2018-01" db="EMBL/GenBank/DDBJ databases">
        <title>The draft genome sequence of Halioglobus japonicus S1-36.</title>
        <authorList>
            <person name="Du Z.-J."/>
            <person name="Shi M.-J."/>
        </authorList>
    </citation>
    <scope>NUCLEOTIDE SEQUENCE [LARGE SCALE GENOMIC DNA]</scope>
    <source>
        <strain evidence="3 4">S1-36</strain>
    </source>
</reference>
<keyword evidence="4" id="KW-1185">Reference proteome</keyword>
<dbReference type="AlphaFoldDB" id="A0AAP8MEX6"/>
<sequence length="334" mass="36137">MRRLLVSIVLLSVGLGLTNAASAHRFAPSLLKINQIDASQYHLVWKTPVQATSNVPLLPTWPESCAVTQSSPPHVEGTGKVTSLQITCADLGEDGLVGDAIGVSGLGANQASAMVMLRMADGRQYQEVLNAEQAEFIVPAEPSAGEVVTDYSVLGIEHIWGGIDHLLFVFGLLLLVGGGARLLWTITAFTVGHSITLSLVTLGFFDYPVALVEFTIALSIFVLAVELTRKGSNDLLWRHPWWLAGGFGLLHGMGFAGALAETGLPQDNVPLALLFFNVGIELGQIAFILVVLLLWWLLRRPLAPWQERLRWVPVYVLGSLSAMWCIERGLEALA</sequence>
<feature type="transmembrane region" description="Helical" evidence="1">
    <location>
        <begin position="240"/>
        <end position="260"/>
    </location>
</feature>
<feature type="signal peptide" evidence="2">
    <location>
        <begin position="1"/>
        <end position="23"/>
    </location>
</feature>
<proteinExistence type="predicted"/>
<feature type="transmembrane region" description="Helical" evidence="1">
    <location>
        <begin position="272"/>
        <end position="298"/>
    </location>
</feature>
<gene>
    <name evidence="3" type="ORF">C0029_09090</name>
</gene>
<accession>A0AAP8MEX6</accession>
<feature type="chain" id="PRO_5042861755" description="HupE/UreJ family protein" evidence="2">
    <location>
        <begin position="24"/>
        <end position="334"/>
    </location>
</feature>
<dbReference type="InterPro" id="IPR032809">
    <property type="entry name" value="Put_HupE_UreJ"/>
</dbReference>
<keyword evidence="1" id="KW-0812">Transmembrane</keyword>
<evidence type="ECO:0008006" key="5">
    <source>
        <dbReference type="Google" id="ProtNLM"/>
    </source>
</evidence>
<name>A0AAP8MEX6_9GAMM</name>
<evidence type="ECO:0000313" key="4">
    <source>
        <dbReference type="Proteomes" id="UP000235162"/>
    </source>
</evidence>
<keyword evidence="1" id="KW-0472">Membrane</keyword>
<dbReference type="KEGG" id="hja:BST95_10055"/>
<organism evidence="3 4">
    <name type="scientific">Halioglobus japonicus</name>
    <dbReference type="NCBI Taxonomy" id="930805"/>
    <lineage>
        <taxon>Bacteria</taxon>
        <taxon>Pseudomonadati</taxon>
        <taxon>Pseudomonadota</taxon>
        <taxon>Gammaproteobacteria</taxon>
        <taxon>Cellvibrionales</taxon>
        <taxon>Halieaceae</taxon>
        <taxon>Halioglobus</taxon>
    </lineage>
</organism>
<keyword evidence="2" id="KW-0732">Signal</keyword>
<evidence type="ECO:0000256" key="2">
    <source>
        <dbReference type="SAM" id="SignalP"/>
    </source>
</evidence>
<dbReference type="Pfam" id="PF13795">
    <property type="entry name" value="HupE_UreJ_2"/>
    <property type="match status" value="1"/>
</dbReference>
<keyword evidence="1" id="KW-1133">Transmembrane helix</keyword>
<protein>
    <recommendedName>
        <fullName evidence="5">HupE/UreJ family protein</fullName>
    </recommendedName>
</protein>
<dbReference type="RefSeq" id="WP_066052332.1">
    <property type="nucleotide sequence ID" value="NZ_BMYL01000002.1"/>
</dbReference>
<evidence type="ECO:0000256" key="1">
    <source>
        <dbReference type="SAM" id="Phobius"/>
    </source>
</evidence>
<evidence type="ECO:0000313" key="3">
    <source>
        <dbReference type="EMBL" id="PLW86548.1"/>
    </source>
</evidence>
<feature type="transmembrane region" description="Helical" evidence="1">
    <location>
        <begin position="211"/>
        <end position="228"/>
    </location>
</feature>
<dbReference type="Proteomes" id="UP000235162">
    <property type="component" value="Unassembled WGS sequence"/>
</dbReference>